<reference evidence="1" key="1">
    <citation type="submission" date="2019-08" db="EMBL/GenBank/DDBJ databases">
        <authorList>
            <person name="Kucharzyk K."/>
            <person name="Murdoch R.W."/>
            <person name="Higgins S."/>
            <person name="Loffler F."/>
        </authorList>
    </citation>
    <scope>NUCLEOTIDE SEQUENCE</scope>
</reference>
<name>A0A645AGA7_9ZZZZ</name>
<dbReference type="AlphaFoldDB" id="A0A645AGA7"/>
<evidence type="ECO:0000313" key="1">
    <source>
        <dbReference type="EMBL" id="MPM49863.1"/>
    </source>
</evidence>
<gene>
    <name evidence="1" type="ORF">SDC9_96596</name>
</gene>
<dbReference type="EMBL" id="VSSQ01012704">
    <property type="protein sequence ID" value="MPM49863.1"/>
    <property type="molecule type" value="Genomic_DNA"/>
</dbReference>
<proteinExistence type="predicted"/>
<protein>
    <recommendedName>
        <fullName evidence="2">Glycosyltransferase subfamily 4-like N-terminal domain-containing protein</fullName>
    </recommendedName>
</protein>
<evidence type="ECO:0008006" key="2">
    <source>
        <dbReference type="Google" id="ProtNLM"/>
    </source>
</evidence>
<organism evidence="1">
    <name type="scientific">bioreactor metagenome</name>
    <dbReference type="NCBI Taxonomy" id="1076179"/>
    <lineage>
        <taxon>unclassified sequences</taxon>
        <taxon>metagenomes</taxon>
        <taxon>ecological metagenomes</taxon>
    </lineage>
</organism>
<comment type="caution">
    <text evidence="1">The sequence shown here is derived from an EMBL/GenBank/DDBJ whole genome shotgun (WGS) entry which is preliminary data.</text>
</comment>
<sequence length="435" mass="49690">MKLPTFNFDNYIFVVTGMSYIIDSSGTSKVVKAHEDIFVEAGIGYVAIFPISRSSGEGVNWHVRTTGCYAFVINGQFRRVMTAKDVLNSLLELQKTGKNCIGILIHHIIRNDIAEVKWILEKIQNVPVVYYLHDFYTCCINPNMLKNDTESCVDGNVSCEGCAYAEKRAVHLKVIEDFVSKFQDRITFVAPSDYTRNRWLTYHPQYEDRSLVILHQKCIGEYLGNKEPIPEDQPLRLGFVGTQTHVKGWDIFKKVVAATQKAGCNYEYYYFGHGKEQIPSVKNIPVEIAKQGKDAMIKAIQEKRISAVFLVCVWGETYSYMMFESHAANSYIFTMRQSGNIAYTVEYEKWGRVFDSEEDIIQALCDEKMIRADINKWKLESAPGAKEYADNNDIVTIFSADSNGKIIWKRSNNSIIHFAKAAALNIIFKRTRLKN</sequence>
<dbReference type="SUPFAM" id="SSF53756">
    <property type="entry name" value="UDP-Glycosyltransferase/glycogen phosphorylase"/>
    <property type="match status" value="1"/>
</dbReference>
<accession>A0A645AGA7</accession>